<organism evidence="2 3">
    <name type="scientific">Mycolicibacterium llatzerense</name>
    <dbReference type="NCBI Taxonomy" id="280871"/>
    <lineage>
        <taxon>Bacteria</taxon>
        <taxon>Bacillati</taxon>
        <taxon>Actinomycetota</taxon>
        <taxon>Actinomycetes</taxon>
        <taxon>Mycobacteriales</taxon>
        <taxon>Mycobacteriaceae</taxon>
        <taxon>Mycolicibacterium</taxon>
    </lineage>
</organism>
<comment type="caution">
    <text evidence="2">The sequence shown here is derived from an EMBL/GenBank/DDBJ whole genome shotgun (WGS) entry which is preliminary data.</text>
</comment>
<accession>A0A0D1LI19</accession>
<evidence type="ECO:0000256" key="1">
    <source>
        <dbReference type="SAM" id="Phobius"/>
    </source>
</evidence>
<proteinExistence type="predicted"/>
<keyword evidence="1" id="KW-0472">Membrane</keyword>
<dbReference type="AlphaFoldDB" id="A0A0D1LI19"/>
<feature type="transmembrane region" description="Helical" evidence="1">
    <location>
        <begin position="82"/>
        <end position="103"/>
    </location>
</feature>
<sequence>MDTAIAQTVLSGRMLVAREGGLTVAAGSIGRDAVEEAVLEAARETGSAGRRRIKGLRDHPQVSAVGEHLRAEGLLPTGVRVVLCRVVALLPGAVWVVGVVRAINGAELHRPVGVLIAVLVVTALVSLIVWCMAAVGAGYRPTADGRRELEAVREEYDARVADGSVLGSAQVMGVALLGFAALTDPDLRSALFVAAG</sequence>
<keyword evidence="1" id="KW-0812">Transmembrane</keyword>
<reference evidence="2 3" key="1">
    <citation type="submission" date="2015-01" db="EMBL/GenBank/DDBJ databases">
        <title>Genome sequence of Mycobacterium llatzerense and Mycobacterium immunogenum recovered from brain abscess.</title>
        <authorList>
            <person name="Greninger A.L."/>
            <person name="Langelier C."/>
            <person name="Cunningham G."/>
            <person name="Chiu C.Y."/>
            <person name="Miller S."/>
        </authorList>
    </citation>
    <scope>NUCLEOTIDE SEQUENCE [LARGE SCALE GENOMIC DNA]</scope>
    <source>
        <strain evidence="2 3">CLUC14</strain>
    </source>
</reference>
<keyword evidence="1" id="KW-1133">Transmembrane helix</keyword>
<gene>
    <name evidence="2" type="ORF">TL10_05495</name>
</gene>
<protein>
    <submittedName>
        <fullName evidence="2">Uncharacterized protein</fullName>
    </submittedName>
</protein>
<feature type="transmembrane region" description="Helical" evidence="1">
    <location>
        <begin position="115"/>
        <end position="139"/>
    </location>
</feature>
<dbReference type="NCBIfam" id="TIGR04222">
    <property type="entry name" value="near_uncomplex"/>
    <property type="match status" value="1"/>
</dbReference>
<evidence type="ECO:0000313" key="3">
    <source>
        <dbReference type="Proteomes" id="UP000032221"/>
    </source>
</evidence>
<dbReference type="InterPro" id="IPR026467">
    <property type="entry name" value="Ser/Gly_Cys_C_dom"/>
</dbReference>
<feature type="non-terminal residue" evidence="2">
    <location>
        <position position="196"/>
    </location>
</feature>
<name>A0A0D1LI19_9MYCO</name>
<keyword evidence="3" id="KW-1185">Reference proteome</keyword>
<dbReference type="EMBL" id="JXST01000005">
    <property type="protein sequence ID" value="KIU18092.1"/>
    <property type="molecule type" value="Genomic_DNA"/>
</dbReference>
<dbReference type="Proteomes" id="UP000032221">
    <property type="component" value="Unassembled WGS sequence"/>
</dbReference>
<evidence type="ECO:0000313" key="2">
    <source>
        <dbReference type="EMBL" id="KIU18092.1"/>
    </source>
</evidence>